<comment type="caution">
    <text evidence="8">The sequence shown here is derived from an EMBL/GenBank/DDBJ whole genome shotgun (WGS) entry which is preliminary data.</text>
</comment>
<evidence type="ECO:0000256" key="2">
    <source>
        <dbReference type="ARBA" id="ARBA00022603"/>
    </source>
</evidence>
<feature type="domain" description="tRNA/rRNA methyltransferase SpoU type" evidence="7">
    <location>
        <begin position="4"/>
        <end position="142"/>
    </location>
</feature>
<comment type="function">
    <text evidence="6">Methylates the ribose at the nucleotide 34 wobble position in the two leucyl isoacceptors tRNA(Leu)(CmAA) and tRNA(Leu)(cmnm5UmAA). Catalyzes the methyl transfer from S-adenosyl-L-methionine to the 2'-OH of the wobble nucleotide.</text>
</comment>
<dbReference type="SUPFAM" id="SSF75217">
    <property type="entry name" value="alpha/beta knot"/>
    <property type="match status" value="1"/>
</dbReference>
<evidence type="ECO:0000256" key="4">
    <source>
        <dbReference type="ARBA" id="ARBA00022691"/>
    </source>
</evidence>
<proteinExistence type="inferred from homology"/>
<dbReference type="HAMAP" id="MF_01885">
    <property type="entry name" value="tRNA_methyltr_TrmL"/>
    <property type="match status" value="1"/>
</dbReference>
<keyword evidence="5 6" id="KW-0819">tRNA processing</keyword>
<sequence>MPFELALYQPDIAQNTGTLMRLGACLGIKLHIIHPTGFAFSRASLRRSGLDYLDFVNFEEHVSFARFDDWRREARRRLVLATTKGKLSVYDATYDPGDIVMVGRESAGVPDAVAATADLKVRIPMRPGLRSINVALSATLILGEAMRQTDSFKDLT</sequence>
<keyword evidence="4 6" id="KW-0949">S-adenosyl-L-methionine</keyword>
<evidence type="ECO:0000256" key="3">
    <source>
        <dbReference type="ARBA" id="ARBA00022679"/>
    </source>
</evidence>
<dbReference type="Pfam" id="PF00588">
    <property type="entry name" value="SpoU_methylase"/>
    <property type="match status" value="1"/>
</dbReference>
<evidence type="ECO:0000313" key="8">
    <source>
        <dbReference type="EMBL" id="GLQ55634.1"/>
    </source>
</evidence>
<dbReference type="InterPro" id="IPR016914">
    <property type="entry name" value="TrmL"/>
</dbReference>
<keyword evidence="3 6" id="KW-0808">Transferase</keyword>
<comment type="catalytic activity">
    <reaction evidence="6">
        <text>cytidine(34) in tRNA + S-adenosyl-L-methionine = 2'-O-methylcytidine(34) in tRNA + S-adenosyl-L-homocysteine + H(+)</text>
        <dbReference type="Rhea" id="RHEA:43084"/>
        <dbReference type="Rhea" id="RHEA-COMP:10331"/>
        <dbReference type="Rhea" id="RHEA-COMP:10332"/>
        <dbReference type="ChEBI" id="CHEBI:15378"/>
        <dbReference type="ChEBI" id="CHEBI:57856"/>
        <dbReference type="ChEBI" id="CHEBI:59789"/>
        <dbReference type="ChEBI" id="CHEBI:74495"/>
        <dbReference type="ChEBI" id="CHEBI:82748"/>
        <dbReference type="EC" id="2.1.1.207"/>
    </reaction>
</comment>
<reference evidence="9" key="1">
    <citation type="journal article" date="2019" name="Int. J. Syst. Evol. Microbiol.">
        <title>The Global Catalogue of Microorganisms (GCM) 10K type strain sequencing project: providing services to taxonomists for standard genome sequencing and annotation.</title>
        <authorList>
            <consortium name="The Broad Institute Genomics Platform"/>
            <consortium name="The Broad Institute Genome Sequencing Center for Infectious Disease"/>
            <person name="Wu L."/>
            <person name="Ma J."/>
        </authorList>
    </citation>
    <scope>NUCLEOTIDE SEQUENCE [LARGE SCALE GENOMIC DNA]</scope>
    <source>
        <strain evidence="9">NBRC 112416</strain>
    </source>
</reference>
<dbReference type="InterPro" id="IPR029028">
    <property type="entry name" value="Alpha/beta_knot_MTases"/>
</dbReference>
<dbReference type="InterPro" id="IPR001537">
    <property type="entry name" value="SpoU_MeTrfase"/>
</dbReference>
<comment type="subcellular location">
    <subcellularLocation>
        <location evidence="6">Cytoplasm</location>
    </subcellularLocation>
</comment>
<feature type="binding site" evidence="6">
    <location>
        <position position="123"/>
    </location>
    <ligand>
        <name>S-adenosyl-L-methionine</name>
        <dbReference type="ChEBI" id="CHEBI:59789"/>
    </ligand>
</feature>
<dbReference type="PANTHER" id="PTHR42971">
    <property type="entry name" value="TRNA (CYTIDINE(34)-2'-O)-METHYLTRANSFERASE"/>
    <property type="match status" value="1"/>
</dbReference>
<dbReference type="EC" id="2.1.1.207" evidence="6"/>
<dbReference type="PANTHER" id="PTHR42971:SF1">
    <property type="entry name" value="TRNA (CYTIDINE(34)-2'-O)-METHYLTRANSFERASE"/>
    <property type="match status" value="1"/>
</dbReference>
<evidence type="ECO:0000259" key="7">
    <source>
        <dbReference type="Pfam" id="PF00588"/>
    </source>
</evidence>
<keyword evidence="1 6" id="KW-0963">Cytoplasm</keyword>
<keyword evidence="9" id="KW-1185">Reference proteome</keyword>
<dbReference type="InterPro" id="IPR029026">
    <property type="entry name" value="tRNA_m1G_MTases_N"/>
</dbReference>
<keyword evidence="2 6" id="KW-0489">Methyltransferase</keyword>
<evidence type="ECO:0000256" key="6">
    <source>
        <dbReference type="HAMAP-Rule" id="MF_01885"/>
    </source>
</evidence>
<comment type="similarity">
    <text evidence="6">Belongs to the class IV-like SAM-binding methyltransferase superfamily. RNA methyltransferase TrmH family. TrmL subfamily.</text>
</comment>
<evidence type="ECO:0000256" key="1">
    <source>
        <dbReference type="ARBA" id="ARBA00022490"/>
    </source>
</evidence>
<gene>
    <name evidence="6 8" type="primary">trmL</name>
    <name evidence="8" type="ORF">GCM10010862_28930</name>
</gene>
<accession>A0ABQ5W781</accession>
<dbReference type="Proteomes" id="UP001156691">
    <property type="component" value="Unassembled WGS sequence"/>
</dbReference>
<evidence type="ECO:0000256" key="5">
    <source>
        <dbReference type="ARBA" id="ARBA00022694"/>
    </source>
</evidence>
<protein>
    <recommendedName>
        <fullName evidence="6">tRNA (cytidine(34)-2'-O)-methyltransferase</fullName>
        <ecNumber evidence="6">2.1.1.207</ecNumber>
    </recommendedName>
    <alternativeName>
        <fullName evidence="6">tRNA (cytidine/uridine-2'-O-)-methyltransferase TrmL</fullName>
    </alternativeName>
</protein>
<comment type="catalytic activity">
    <reaction evidence="6">
        <text>5-carboxymethylaminomethyluridine(34) in tRNA(Leu) + S-adenosyl-L-methionine = 5-carboxymethylaminomethyl-2'-O-methyluridine(34) in tRNA(Leu) + S-adenosyl-L-homocysteine + H(+)</text>
        <dbReference type="Rhea" id="RHEA:43088"/>
        <dbReference type="Rhea" id="RHEA-COMP:10333"/>
        <dbReference type="Rhea" id="RHEA-COMP:10334"/>
        <dbReference type="ChEBI" id="CHEBI:15378"/>
        <dbReference type="ChEBI" id="CHEBI:57856"/>
        <dbReference type="ChEBI" id="CHEBI:59789"/>
        <dbReference type="ChEBI" id="CHEBI:74508"/>
        <dbReference type="ChEBI" id="CHEBI:74511"/>
        <dbReference type="EC" id="2.1.1.207"/>
    </reaction>
</comment>
<dbReference type="EMBL" id="BSNS01000012">
    <property type="protein sequence ID" value="GLQ55634.1"/>
    <property type="molecule type" value="Genomic_DNA"/>
</dbReference>
<feature type="binding site" evidence="6">
    <location>
        <position position="103"/>
    </location>
    <ligand>
        <name>S-adenosyl-L-methionine</name>
        <dbReference type="ChEBI" id="CHEBI:59789"/>
    </ligand>
</feature>
<comment type="caution">
    <text evidence="6">Lacks conserved residue(s) required for the propagation of feature annotation.</text>
</comment>
<feature type="binding site" evidence="6">
    <location>
        <position position="131"/>
    </location>
    <ligand>
        <name>S-adenosyl-L-methionine</name>
        <dbReference type="ChEBI" id="CHEBI:59789"/>
    </ligand>
</feature>
<comment type="subunit">
    <text evidence="6">Homodimer.</text>
</comment>
<evidence type="ECO:0000313" key="9">
    <source>
        <dbReference type="Proteomes" id="UP001156691"/>
    </source>
</evidence>
<dbReference type="RefSeq" id="WP_284341054.1">
    <property type="nucleotide sequence ID" value="NZ_BSNS01000012.1"/>
</dbReference>
<name>A0ABQ5W781_9HYPH</name>
<dbReference type="Gene3D" id="3.40.1280.10">
    <property type="match status" value="1"/>
</dbReference>
<dbReference type="CDD" id="cd18094">
    <property type="entry name" value="SpoU-like_TrmL"/>
    <property type="match status" value="1"/>
</dbReference>
<dbReference type="PIRSF" id="PIRSF029256">
    <property type="entry name" value="SpoU_TrmH_prd"/>
    <property type="match status" value="1"/>
</dbReference>
<organism evidence="8 9">
    <name type="scientific">Devosia nitrariae</name>
    <dbReference type="NCBI Taxonomy" id="2071872"/>
    <lineage>
        <taxon>Bacteria</taxon>
        <taxon>Pseudomonadati</taxon>
        <taxon>Pseudomonadota</taxon>
        <taxon>Alphaproteobacteria</taxon>
        <taxon>Hyphomicrobiales</taxon>
        <taxon>Devosiaceae</taxon>
        <taxon>Devosia</taxon>
    </lineage>
</organism>